<dbReference type="Gene3D" id="1.10.630.10">
    <property type="entry name" value="Cytochrome P450"/>
    <property type="match status" value="1"/>
</dbReference>
<sequence>MVAGLITILKKYRLELAEGMKSPRICIGMRFARMQMVAGLITILKKYRLELAEGMKSNVVLRISTMVAQPYGGIRLKFIKREGWEQRILQAPSSVSDNRSSVRS</sequence>
<protein>
    <recommendedName>
        <fullName evidence="5">Cytochrome P450</fullName>
    </recommendedName>
</protein>
<evidence type="ECO:0000313" key="4">
    <source>
        <dbReference type="Proteomes" id="UP000494256"/>
    </source>
</evidence>
<dbReference type="GO" id="GO:0005506">
    <property type="term" value="F:iron ion binding"/>
    <property type="evidence" value="ECO:0007669"/>
    <property type="project" value="InterPro"/>
</dbReference>
<keyword evidence="2" id="KW-0503">Monooxygenase</keyword>
<organism evidence="3 4">
    <name type="scientific">Arctia plantaginis</name>
    <name type="common">Wood tiger moth</name>
    <name type="synonym">Phalaena plantaginis</name>
    <dbReference type="NCBI Taxonomy" id="874455"/>
    <lineage>
        <taxon>Eukaryota</taxon>
        <taxon>Metazoa</taxon>
        <taxon>Ecdysozoa</taxon>
        <taxon>Arthropoda</taxon>
        <taxon>Hexapoda</taxon>
        <taxon>Insecta</taxon>
        <taxon>Pterygota</taxon>
        <taxon>Neoptera</taxon>
        <taxon>Endopterygota</taxon>
        <taxon>Lepidoptera</taxon>
        <taxon>Glossata</taxon>
        <taxon>Ditrysia</taxon>
        <taxon>Noctuoidea</taxon>
        <taxon>Erebidae</taxon>
        <taxon>Arctiinae</taxon>
        <taxon>Arctia</taxon>
    </lineage>
</organism>
<dbReference type="SUPFAM" id="SSF48264">
    <property type="entry name" value="Cytochrome P450"/>
    <property type="match status" value="1"/>
</dbReference>
<dbReference type="GO" id="GO:0004497">
    <property type="term" value="F:monooxygenase activity"/>
    <property type="evidence" value="ECO:0007669"/>
    <property type="project" value="UniProtKB-KW"/>
</dbReference>
<evidence type="ECO:0000256" key="2">
    <source>
        <dbReference type="ARBA" id="ARBA00023033"/>
    </source>
</evidence>
<reference evidence="3 4" key="1">
    <citation type="submission" date="2020-04" db="EMBL/GenBank/DDBJ databases">
        <authorList>
            <person name="Wallbank WR R."/>
            <person name="Pardo Diaz C."/>
            <person name="Kozak K."/>
            <person name="Martin S."/>
            <person name="Jiggins C."/>
            <person name="Moest M."/>
            <person name="Warren A I."/>
            <person name="Byers J.R.P. K."/>
            <person name="Montejo-Kovacevich G."/>
            <person name="Yen C E."/>
        </authorList>
    </citation>
    <scope>NUCLEOTIDE SEQUENCE [LARGE SCALE GENOMIC DNA]</scope>
</reference>
<accession>A0A8S0YNE7</accession>
<dbReference type="GO" id="GO:0016705">
    <property type="term" value="F:oxidoreductase activity, acting on paired donors, with incorporation or reduction of molecular oxygen"/>
    <property type="evidence" value="ECO:0007669"/>
    <property type="project" value="InterPro"/>
</dbReference>
<dbReference type="GO" id="GO:0020037">
    <property type="term" value="F:heme binding"/>
    <property type="evidence" value="ECO:0007669"/>
    <property type="project" value="InterPro"/>
</dbReference>
<gene>
    <name evidence="3" type="ORF">APLA_LOCUS62</name>
</gene>
<keyword evidence="2" id="KW-0560">Oxidoreductase</keyword>
<dbReference type="OrthoDB" id="5984028at2759"/>
<dbReference type="Proteomes" id="UP000494256">
    <property type="component" value="Unassembled WGS sequence"/>
</dbReference>
<evidence type="ECO:0008006" key="5">
    <source>
        <dbReference type="Google" id="ProtNLM"/>
    </source>
</evidence>
<name>A0A8S0YNE7_ARCPL</name>
<evidence type="ECO:0000313" key="3">
    <source>
        <dbReference type="EMBL" id="CAB3219907.1"/>
    </source>
</evidence>
<dbReference type="AlphaFoldDB" id="A0A8S0YNE7"/>
<dbReference type="EMBL" id="CADEBD010000024">
    <property type="protein sequence ID" value="CAB3219907.1"/>
    <property type="molecule type" value="Genomic_DNA"/>
</dbReference>
<evidence type="ECO:0000256" key="1">
    <source>
        <dbReference type="ARBA" id="ARBA00010617"/>
    </source>
</evidence>
<dbReference type="Pfam" id="PF00067">
    <property type="entry name" value="p450"/>
    <property type="match status" value="1"/>
</dbReference>
<comment type="similarity">
    <text evidence="1">Belongs to the cytochrome P450 family.</text>
</comment>
<dbReference type="InterPro" id="IPR001128">
    <property type="entry name" value="Cyt_P450"/>
</dbReference>
<proteinExistence type="inferred from homology"/>
<dbReference type="InterPro" id="IPR036396">
    <property type="entry name" value="Cyt_P450_sf"/>
</dbReference>
<comment type="caution">
    <text evidence="3">The sequence shown here is derived from an EMBL/GenBank/DDBJ whole genome shotgun (WGS) entry which is preliminary data.</text>
</comment>